<dbReference type="GeneID" id="100013073"/>
<dbReference type="HOGENOM" id="CLU_011215_0_0_1"/>
<dbReference type="SMART" id="SM01276">
    <property type="entry name" value="M60-like"/>
    <property type="match status" value="1"/>
</dbReference>
<evidence type="ECO:0000259" key="2">
    <source>
        <dbReference type="PROSITE" id="PS51723"/>
    </source>
</evidence>
<dbReference type="OMA" id="SCEATML"/>
<dbReference type="InterPro" id="IPR031161">
    <property type="entry name" value="Peptidase_M60_dom"/>
</dbReference>
<dbReference type="GeneTree" id="ENSGT00390000017365"/>
<feature type="domain" description="Peptidase M60" evidence="2">
    <location>
        <begin position="540"/>
        <end position="838"/>
    </location>
</feature>
<dbReference type="MEROPS" id="M98.A03"/>
<reference evidence="3" key="3">
    <citation type="submission" date="2025-09" db="UniProtKB">
        <authorList>
            <consortium name="Ensembl"/>
        </authorList>
    </citation>
    <scope>IDENTIFICATION</scope>
</reference>
<dbReference type="InterPro" id="IPR029062">
    <property type="entry name" value="Class_I_gatase-like"/>
</dbReference>
<reference evidence="3" key="2">
    <citation type="submission" date="2025-08" db="UniProtKB">
        <authorList>
            <consortium name="Ensembl"/>
        </authorList>
    </citation>
    <scope>IDENTIFICATION</scope>
</reference>
<dbReference type="Pfam" id="PF17291">
    <property type="entry name" value="M60-like_N"/>
    <property type="match status" value="1"/>
</dbReference>
<dbReference type="Pfam" id="PF13402">
    <property type="entry name" value="Peptidase_M60"/>
    <property type="match status" value="1"/>
</dbReference>
<evidence type="ECO:0000256" key="1">
    <source>
        <dbReference type="ARBA" id="ARBA00009770"/>
    </source>
</evidence>
<dbReference type="InParanoid" id="F6SR91"/>
<dbReference type="OrthoDB" id="10260387at2759"/>
<dbReference type="Ensembl" id="ENSMODT00000002080.4">
    <property type="protein sequence ID" value="ENSMODP00000002037.2"/>
    <property type="gene ID" value="ENSMODG00000001667.4"/>
</dbReference>
<dbReference type="GO" id="GO:0044325">
    <property type="term" value="F:transmembrane transporter binding"/>
    <property type="evidence" value="ECO:0000318"/>
    <property type="project" value="GO_Central"/>
</dbReference>
<dbReference type="PANTHER" id="PTHR15730">
    <property type="entry name" value="EXPERIMENTAL AUTOIMMUNE PROSTATITIS ANTIGEN 2-RELATED"/>
    <property type="match status" value="1"/>
</dbReference>
<dbReference type="AlphaFoldDB" id="F6SR91"/>
<name>F6SR91_MONDO</name>
<dbReference type="InterPro" id="IPR042279">
    <property type="entry name" value="Pep_M60_3"/>
</dbReference>
<evidence type="ECO:0000313" key="3">
    <source>
        <dbReference type="Ensembl" id="ENSMODP00000002037.2"/>
    </source>
</evidence>
<reference evidence="3 4" key="1">
    <citation type="journal article" date="2007" name="Nature">
        <title>Genome of the marsupial Monodelphis domestica reveals innovation in non-coding sequences.</title>
        <authorList>
            <person name="Mikkelsen T.S."/>
            <person name="Wakefield M.J."/>
            <person name="Aken B."/>
            <person name="Amemiya C.T."/>
            <person name="Chang J.L."/>
            <person name="Duke S."/>
            <person name="Garber M."/>
            <person name="Gentles A.J."/>
            <person name="Goodstadt L."/>
            <person name="Heger A."/>
            <person name="Jurka J."/>
            <person name="Kamal M."/>
            <person name="Mauceli E."/>
            <person name="Searle S.M."/>
            <person name="Sharpe T."/>
            <person name="Baker M.L."/>
            <person name="Batzer M.A."/>
            <person name="Benos P.V."/>
            <person name="Belov K."/>
            <person name="Clamp M."/>
            <person name="Cook A."/>
            <person name="Cuff J."/>
            <person name="Das R."/>
            <person name="Davidow L."/>
            <person name="Deakin J.E."/>
            <person name="Fazzari M.J."/>
            <person name="Glass J.L."/>
            <person name="Grabherr M."/>
            <person name="Greally J.M."/>
            <person name="Gu W."/>
            <person name="Hore T.A."/>
            <person name="Huttley G.A."/>
            <person name="Kleber M."/>
            <person name="Jirtle R.L."/>
            <person name="Koina E."/>
            <person name="Lee J.T."/>
            <person name="Mahony S."/>
            <person name="Marra M.A."/>
            <person name="Miller R.D."/>
            <person name="Nicholls R.D."/>
            <person name="Oda M."/>
            <person name="Papenfuss A.T."/>
            <person name="Parra Z.E."/>
            <person name="Pollock D.D."/>
            <person name="Ray D.A."/>
            <person name="Schein J.E."/>
            <person name="Speed T.P."/>
            <person name="Thompson K."/>
            <person name="VandeBerg J.L."/>
            <person name="Wade C.M."/>
            <person name="Walker J.A."/>
            <person name="Waters P.D."/>
            <person name="Webber C."/>
            <person name="Weidman J.R."/>
            <person name="Xie X."/>
            <person name="Zody M.C."/>
            <person name="Baldwin J."/>
            <person name="Abdouelleil A."/>
            <person name="Abdulkadir J."/>
            <person name="Abebe A."/>
            <person name="Abera B."/>
            <person name="Abreu J."/>
            <person name="Acer S.C."/>
            <person name="Aftuck L."/>
            <person name="Alexander A."/>
            <person name="An P."/>
            <person name="Anderson E."/>
            <person name="Anderson S."/>
            <person name="Arachi H."/>
            <person name="Azer M."/>
            <person name="Bachantsang P."/>
            <person name="Barry A."/>
            <person name="Bayul T."/>
            <person name="Berlin A."/>
            <person name="Bessette D."/>
            <person name="Bloom T."/>
            <person name="Bloom T."/>
            <person name="Boguslavskiy L."/>
            <person name="Bonnet C."/>
            <person name="Boukhgalter B."/>
            <person name="Bourzgui I."/>
            <person name="Brown A."/>
            <person name="Cahill P."/>
            <person name="Channer S."/>
            <person name="Cheshatsang Y."/>
            <person name="Chuda L."/>
            <person name="Citroen M."/>
            <person name="Collymore A."/>
            <person name="Cooke P."/>
            <person name="Costello M."/>
            <person name="D'Aco K."/>
            <person name="Daza R."/>
            <person name="De Haan G."/>
            <person name="DeGray S."/>
            <person name="DeMaso C."/>
            <person name="Dhargay N."/>
            <person name="Dooley K."/>
            <person name="Dooley E."/>
            <person name="Doricent M."/>
            <person name="Dorje P."/>
            <person name="Dorjee K."/>
            <person name="Dupes A."/>
            <person name="Elong R."/>
            <person name="Falk J."/>
            <person name="Farina A."/>
            <person name="Faro S."/>
            <person name="Ferguson D."/>
            <person name="Fisher S."/>
            <person name="Foley C.D."/>
            <person name="Franke A."/>
            <person name="Friedrich D."/>
            <person name="Gadbois L."/>
            <person name="Gearin G."/>
            <person name="Gearin C.R."/>
            <person name="Giannoukos G."/>
            <person name="Goode T."/>
            <person name="Graham J."/>
            <person name="Grandbois E."/>
            <person name="Grewal S."/>
            <person name="Gyaltsen K."/>
            <person name="Hafez N."/>
            <person name="Hagos B."/>
            <person name="Hall J."/>
            <person name="Henson C."/>
            <person name="Hollinger A."/>
            <person name="Honan T."/>
            <person name="Huard M.D."/>
            <person name="Hughes L."/>
            <person name="Hurhula B."/>
            <person name="Husby M.E."/>
            <person name="Kamat A."/>
            <person name="Kanga B."/>
            <person name="Kashin S."/>
            <person name="Khazanovich D."/>
            <person name="Kisner P."/>
            <person name="Lance K."/>
            <person name="Lara M."/>
            <person name="Lee W."/>
            <person name="Lennon N."/>
            <person name="Letendre F."/>
            <person name="LeVine R."/>
            <person name="Lipovsky A."/>
            <person name="Liu X."/>
            <person name="Liu J."/>
            <person name="Liu S."/>
            <person name="Lokyitsang T."/>
            <person name="Lokyitsang Y."/>
            <person name="Lubonja R."/>
            <person name="Lui A."/>
            <person name="MacDonald P."/>
            <person name="Magnisalis V."/>
            <person name="Maru K."/>
            <person name="Matthews C."/>
            <person name="McCusker W."/>
            <person name="McDonough S."/>
            <person name="Mehta T."/>
            <person name="Meldrim J."/>
            <person name="Meneus L."/>
            <person name="Mihai O."/>
            <person name="Mihalev A."/>
            <person name="Mihova T."/>
            <person name="Mittelman R."/>
            <person name="Mlenga V."/>
            <person name="Montmayeur A."/>
            <person name="Mulrain L."/>
            <person name="Navidi A."/>
            <person name="Naylor J."/>
            <person name="Negash T."/>
            <person name="Nguyen T."/>
            <person name="Nguyen N."/>
            <person name="Nicol R."/>
            <person name="Norbu C."/>
            <person name="Norbu N."/>
            <person name="Novod N."/>
            <person name="O'Neill B."/>
            <person name="Osman S."/>
            <person name="Markiewicz E."/>
            <person name="Oyono O.L."/>
            <person name="Patti C."/>
            <person name="Phunkhang P."/>
            <person name="Pierre F."/>
            <person name="Priest M."/>
            <person name="Raghuraman S."/>
            <person name="Rege F."/>
            <person name="Reyes R."/>
            <person name="Rise C."/>
            <person name="Rogov P."/>
            <person name="Ross K."/>
            <person name="Ryan E."/>
            <person name="Settipalli S."/>
            <person name="Shea T."/>
            <person name="Sherpa N."/>
            <person name="Shi L."/>
            <person name="Shih D."/>
            <person name="Sparrow T."/>
            <person name="Spaulding J."/>
            <person name="Stalker J."/>
            <person name="Stange-Thomann N."/>
            <person name="Stavropoulos S."/>
            <person name="Stone C."/>
            <person name="Strader C."/>
            <person name="Tesfaye S."/>
            <person name="Thomson T."/>
            <person name="Thoulutsang Y."/>
            <person name="Thoulutsang D."/>
            <person name="Topham K."/>
            <person name="Topping I."/>
            <person name="Tsamla T."/>
            <person name="Vassiliev H."/>
            <person name="Vo A."/>
            <person name="Wangchuk T."/>
            <person name="Wangdi T."/>
            <person name="Weiand M."/>
            <person name="Wilkinson J."/>
            <person name="Wilson A."/>
            <person name="Yadav S."/>
            <person name="Young G."/>
            <person name="Yu Q."/>
            <person name="Zembek L."/>
            <person name="Zhong D."/>
            <person name="Zimmer A."/>
            <person name="Zwirko Z."/>
            <person name="Jaffe D.B."/>
            <person name="Alvarez P."/>
            <person name="Brockman W."/>
            <person name="Butler J."/>
            <person name="Chin C."/>
            <person name="Gnerre S."/>
            <person name="MacCallum I."/>
            <person name="Graves J.A."/>
            <person name="Ponting C.P."/>
            <person name="Breen M."/>
            <person name="Samollow P.B."/>
            <person name="Lander E.S."/>
            <person name="Lindblad-Toh K."/>
        </authorList>
    </citation>
    <scope>NUCLEOTIDE SEQUENCE [LARGE SCALE GENOMIC DNA]</scope>
</reference>
<dbReference type="Gene3D" id="3.40.390.80">
    <property type="entry name" value="Peptidase M60, enhancin-like domain 2"/>
    <property type="match status" value="1"/>
</dbReference>
<dbReference type="GO" id="GO:0005886">
    <property type="term" value="C:plasma membrane"/>
    <property type="evidence" value="ECO:0000318"/>
    <property type="project" value="GO_Central"/>
</dbReference>
<dbReference type="KEGG" id="mdo:100013073"/>
<dbReference type="FunFam" id="3.40.390.80:FF:000001">
    <property type="entry name" value="TRPM8 channel-associated factor 1"/>
    <property type="match status" value="1"/>
</dbReference>
<dbReference type="PROSITE" id="PS51723">
    <property type="entry name" value="PEPTIDASE_M60"/>
    <property type="match status" value="1"/>
</dbReference>
<dbReference type="InterPro" id="IPR035423">
    <property type="entry name" value="M60-like_N"/>
</dbReference>
<dbReference type="Gene3D" id="1.10.390.30">
    <property type="entry name" value="Peptidase M60, enhancin-like domain 3"/>
    <property type="match status" value="1"/>
</dbReference>
<dbReference type="Proteomes" id="UP000002280">
    <property type="component" value="Chromosome 8"/>
</dbReference>
<keyword evidence="4" id="KW-1185">Reference proteome</keyword>
<sequence length="916" mass="100655">MMSPSDDFEILLKGLNSWNLPNGPVPCELLLIGEAAFPVLVNKDGQVIIAASRYGQGRMVVMSHESYLQDRMLAQFLFNAMGWLNQCPGAAVGVHTSVEPLTHILSDFGVEVQTMDGLEDSIGVYCINAYDSTLAKEMIQFVKNGGGLLIGGQAWYWASKHGCDKVLSNFPGNQVTSVAGVYFTDAYGKTDFLKVSKKVPKIPLTVRFGEDLSQDQQQLLHGITELDINTGGLPSQLLVHGALAFPLGLDSSLGCFLAGARYGQGRVVLAAHEGMLCAPKLGPFLCNAINWLAGGQTGRIGVNPNLKNLYSLVAESGLECSIESHLTTGLSVYCCTAYSDQEAEKIHEFVAEGRGLLIGGQAWWWASQNPGKPAVADYPGNHILNPFGLSILDSSLKSGQFPVHVPSKGNYHFRSALSQFQDEVKGGEVLAKDWQSKLRKDCGAFLKIPAEGVPAYASLHRFLRKVIKQTGLPHVSQDHPVHSNSCEATLLCMATELAQNGTTDCFSLVHRASNGTCPSQVYSPGPPVTMEINGTSPDFTLWVSTGLYLPEGFPVNITMPCAAATGLQVQIGCHSDDLNGAKKLCRAPVVIHRCCLDKPELSVSSLWGGLIYILVPQGSNLGPVSITITGAVPAPYFKLGETNLEEWKSIIRYHPVPWGELATDNIILTVPSEHLQDLEDPEPLLHLWDEMMGAIAQLAAKPFPFPRPERIVADVQISAGWMHSGYPIMCHKKSAEEIVNEKRIRSSGLWGPIHELGHNQQQQVWEFPPHTTEATCNLWSVYIHEMVLNIPRSQAHPALTPSDRETRVREYLGKGTPLKEWSVWTALETYLQLQEAFGWEPFIQIFTEYQTLSGVPNNNAGKMNLWVKKFSHQVQRNLVPFFQAWGWPVQEEVAASLACLPEWQDNPMNVYLLMEN</sequence>
<proteinExistence type="inferred from homology"/>
<dbReference type="FunCoup" id="F6SR91">
    <property type="interactions" value="25"/>
</dbReference>
<organism evidence="3 4">
    <name type="scientific">Monodelphis domestica</name>
    <name type="common">Gray short-tailed opossum</name>
    <dbReference type="NCBI Taxonomy" id="13616"/>
    <lineage>
        <taxon>Eukaryota</taxon>
        <taxon>Metazoa</taxon>
        <taxon>Chordata</taxon>
        <taxon>Craniata</taxon>
        <taxon>Vertebrata</taxon>
        <taxon>Euteleostomi</taxon>
        <taxon>Mammalia</taxon>
        <taxon>Metatheria</taxon>
        <taxon>Didelphimorphia</taxon>
        <taxon>Didelphidae</taxon>
        <taxon>Monodelphis</taxon>
    </lineage>
</organism>
<dbReference type="FunFam" id="1.10.390.30:FF:000001">
    <property type="entry name" value="TRPM8 channel-associated factor 1"/>
    <property type="match status" value="1"/>
</dbReference>
<dbReference type="Bgee" id="ENSMODG00000001667">
    <property type="expression patterns" value="Expressed in endometrium and 14 other cell types or tissues"/>
</dbReference>
<dbReference type="InterPro" id="IPR051244">
    <property type="entry name" value="TCAF"/>
</dbReference>
<gene>
    <name evidence="3" type="primary">LOC100013073</name>
</gene>
<dbReference type="PANTHER" id="PTHR15730:SF5">
    <property type="entry name" value="SI:CH211-210B2.2-RELATED"/>
    <property type="match status" value="1"/>
</dbReference>
<dbReference type="RefSeq" id="XP_007504571.1">
    <property type="nucleotide sequence ID" value="XM_007504509.3"/>
</dbReference>
<dbReference type="Gene3D" id="2.60.120.1250">
    <property type="entry name" value="Peptidase M60, enhancin-like domain 1"/>
    <property type="match status" value="1"/>
</dbReference>
<protein>
    <submittedName>
        <fullName evidence="3">TRPM8 channel-associated factor 2</fullName>
    </submittedName>
</protein>
<dbReference type="eggNOG" id="ENOG502QQUS">
    <property type="taxonomic scope" value="Eukaryota"/>
</dbReference>
<evidence type="ECO:0000313" key="4">
    <source>
        <dbReference type="Proteomes" id="UP000002280"/>
    </source>
</evidence>
<dbReference type="RefSeq" id="XP_007504570.1">
    <property type="nucleotide sequence ID" value="XM_007504508.3"/>
</dbReference>
<comment type="similarity">
    <text evidence="1">Belongs to the TCAF family.</text>
</comment>
<dbReference type="SUPFAM" id="SSF52317">
    <property type="entry name" value="Class I glutamine amidotransferase-like"/>
    <property type="match status" value="1"/>
</dbReference>
<accession>F6SR91</accession>